<protein>
    <submittedName>
        <fullName evidence="7">ATP-dependent helicase</fullName>
    </submittedName>
</protein>
<dbReference type="PANTHER" id="PTHR45766">
    <property type="entry name" value="DNA ANNEALING HELICASE AND ENDONUCLEASE ZRANB3 FAMILY MEMBER"/>
    <property type="match status" value="1"/>
</dbReference>
<dbReference type="CDD" id="cd18793">
    <property type="entry name" value="SF2_C_SNF"/>
    <property type="match status" value="1"/>
</dbReference>
<dbReference type="eggNOG" id="COG0553">
    <property type="taxonomic scope" value="Bacteria"/>
</dbReference>
<keyword evidence="8" id="KW-1185">Reference proteome</keyword>
<dbReference type="KEGG" id="eba:ebA251"/>
<evidence type="ECO:0000256" key="4">
    <source>
        <dbReference type="ARBA" id="ARBA00022840"/>
    </source>
</evidence>
<dbReference type="InterPro" id="IPR014001">
    <property type="entry name" value="Helicase_ATP-bd"/>
</dbReference>
<dbReference type="InterPro" id="IPR027417">
    <property type="entry name" value="P-loop_NTPase"/>
</dbReference>
<feature type="domain" description="Helicase C-terminal" evidence="6">
    <location>
        <begin position="428"/>
        <end position="604"/>
    </location>
</feature>
<evidence type="ECO:0000256" key="1">
    <source>
        <dbReference type="ARBA" id="ARBA00022741"/>
    </source>
</evidence>
<dbReference type="InterPro" id="IPR038718">
    <property type="entry name" value="SNF2-like_sf"/>
</dbReference>
<dbReference type="Pfam" id="PF00176">
    <property type="entry name" value="SNF2-rel_dom"/>
    <property type="match status" value="1"/>
</dbReference>
<name>Q5P8V3_AROAE</name>
<evidence type="ECO:0000259" key="5">
    <source>
        <dbReference type="PROSITE" id="PS51192"/>
    </source>
</evidence>
<dbReference type="STRING" id="76114.ebA251"/>
<dbReference type="RefSeq" id="WP_011235994.1">
    <property type="nucleotide sequence ID" value="NC_006513.1"/>
</dbReference>
<dbReference type="GO" id="GO:0005524">
    <property type="term" value="F:ATP binding"/>
    <property type="evidence" value="ECO:0007669"/>
    <property type="project" value="UniProtKB-KW"/>
</dbReference>
<keyword evidence="2" id="KW-0378">Hydrolase</keyword>
<dbReference type="Pfam" id="PF00271">
    <property type="entry name" value="Helicase_C"/>
    <property type="match status" value="1"/>
</dbReference>
<dbReference type="AlphaFoldDB" id="Q5P8V3"/>
<dbReference type="InterPro" id="IPR057342">
    <property type="entry name" value="DEXDc_RapA"/>
</dbReference>
<keyword evidence="4" id="KW-0067">ATP-binding</keyword>
<dbReference type="Gene3D" id="3.40.50.10810">
    <property type="entry name" value="Tandem AAA-ATPase domain"/>
    <property type="match status" value="1"/>
</dbReference>
<reference evidence="7 8" key="1">
    <citation type="journal article" date="2005" name="Arch. Microbiol.">
        <title>The genome sequence of an anaerobic aromatic-degrading denitrifying bacterium, strain EbN1.</title>
        <authorList>
            <person name="Rabus R."/>
            <person name="Kube M."/>
            <person name="Heider J."/>
            <person name="Beck A."/>
            <person name="Heitmann K."/>
            <person name="Widdel F."/>
            <person name="Reinhardt R."/>
        </authorList>
    </citation>
    <scope>NUCLEOTIDE SEQUENCE [LARGE SCALE GENOMIC DNA]</scope>
    <source>
        <strain evidence="7 8">EbN1</strain>
    </source>
</reference>
<dbReference type="GO" id="GO:0016787">
    <property type="term" value="F:hydrolase activity"/>
    <property type="evidence" value="ECO:0007669"/>
    <property type="project" value="UniProtKB-KW"/>
</dbReference>
<evidence type="ECO:0000313" key="7">
    <source>
        <dbReference type="EMBL" id="CAI06256.1"/>
    </source>
</evidence>
<dbReference type="OrthoDB" id="9814088at2"/>
<dbReference type="SMART" id="SM00487">
    <property type="entry name" value="DEXDc"/>
    <property type="match status" value="1"/>
</dbReference>
<dbReference type="InterPro" id="IPR000330">
    <property type="entry name" value="SNF2_N"/>
</dbReference>
<organism evidence="7 8">
    <name type="scientific">Aromatoleum aromaticum (strain DSM 19018 / LMG 30748 / EbN1)</name>
    <name type="common">Azoarcus sp. (strain EbN1)</name>
    <dbReference type="NCBI Taxonomy" id="76114"/>
    <lineage>
        <taxon>Bacteria</taxon>
        <taxon>Pseudomonadati</taxon>
        <taxon>Pseudomonadota</taxon>
        <taxon>Betaproteobacteria</taxon>
        <taxon>Rhodocyclales</taxon>
        <taxon>Rhodocyclaceae</taxon>
        <taxon>Aromatoleum</taxon>
    </lineage>
</organism>
<dbReference type="HOGENOM" id="CLU_307750_0_0_4"/>
<evidence type="ECO:0000256" key="3">
    <source>
        <dbReference type="ARBA" id="ARBA00022806"/>
    </source>
</evidence>
<dbReference type="InterPro" id="IPR001650">
    <property type="entry name" value="Helicase_C-like"/>
</dbReference>
<feature type="domain" description="Helicase ATP-binding" evidence="5">
    <location>
        <begin position="115"/>
        <end position="290"/>
    </location>
</feature>
<dbReference type="PANTHER" id="PTHR45766:SF6">
    <property type="entry name" value="SWI_SNF-RELATED MATRIX-ASSOCIATED ACTIN-DEPENDENT REGULATOR OF CHROMATIN SUBFAMILY A-LIKE PROTEIN 1"/>
    <property type="match status" value="1"/>
</dbReference>
<dbReference type="EMBL" id="CR555306">
    <property type="protein sequence ID" value="CAI06256.1"/>
    <property type="molecule type" value="Genomic_DNA"/>
</dbReference>
<evidence type="ECO:0000313" key="8">
    <source>
        <dbReference type="Proteomes" id="UP000006552"/>
    </source>
</evidence>
<proteinExistence type="predicted"/>
<accession>Q5P8V3</accession>
<dbReference type="PROSITE" id="PS51194">
    <property type="entry name" value="HELICASE_CTER"/>
    <property type="match status" value="1"/>
</dbReference>
<evidence type="ECO:0000259" key="6">
    <source>
        <dbReference type="PROSITE" id="PS51194"/>
    </source>
</evidence>
<dbReference type="SUPFAM" id="SSF52540">
    <property type="entry name" value="P-loop containing nucleoside triphosphate hydrolases"/>
    <property type="match status" value="2"/>
</dbReference>
<keyword evidence="3 7" id="KW-0347">Helicase</keyword>
<keyword evidence="1" id="KW-0547">Nucleotide-binding</keyword>
<dbReference type="Gene3D" id="3.40.50.300">
    <property type="entry name" value="P-loop containing nucleotide triphosphate hydrolases"/>
    <property type="match status" value="1"/>
</dbReference>
<evidence type="ECO:0000256" key="2">
    <source>
        <dbReference type="ARBA" id="ARBA00022801"/>
    </source>
</evidence>
<dbReference type="SMART" id="SM00490">
    <property type="entry name" value="HELICc"/>
    <property type="match status" value="1"/>
</dbReference>
<dbReference type="CDD" id="cd18011">
    <property type="entry name" value="DEXDc_RapA"/>
    <property type="match status" value="1"/>
</dbReference>
<gene>
    <name evidence="7" type="primary">hepA</name>
    <name evidence="7" type="ORF">ebA251</name>
</gene>
<sequence>MLPYAPGARVVIRDEEWLVRRVDPSSDGGHLLNCDGVSELVRGRSALFLTALEDDIKVLDPARTELVADTSSHFNSTFLYLEAQLRRSTPNDDKIHLGHRAVMNLVPYQLDPALQALKQPRQRILIADAVGLGKTLEAGILTTELIQRGRGDRILVVTLKSMLTQFQKEFWSRFSIPLVRLDSVGLQRVRNTIPSNHNPFNYYDRSIISIDTLKGNLEYRNYLENAWWDIIIIDECHNVAARASEDGMSRRARLARMLAGRSDTMILLSATPHDGSARSFASLMSLLDPTAISDPDDYTPEDFRNKGLVMRRFKKDIRDQVSADFQDRVTVRLQQDASQDEEFAYMALLAIPFTQRGQAKAGRQQELQRVGMQKAIFSSPAAALDSTLRRIELLKNKDNITGDEEVEVAALQDFANALRRIDAASFSKFQRLVRHLNSADFAWQPSAPNDRLVIFSERIETLCWLAEHLPTATKLKPNQIEILHGGMTDTEQQSIVERFGRKEDPIRLLLCSDVASEGLNLHYFCHRLVHFDLPWSLMVFQQRNGRVDRYGQTHQPQIIYLFTETRIQRVKGDLRILEILQEKDEQANRNLGDPASFLHIYDPEKEAEKVAEIMAEGTTPEVFEATLDAEQPTTSEDEGDWLLDLFANPEGPDSVVAAPEPSTAHIRAGLTLFGTDAKGTSKPPLSSDYLFAKTALHQLSQPTPLAQFSTDDTGQTVTLTAPLDLQERLRLTLPTEVRDANHRYTLCAHTARMAQAIEEARQANAEEESWPALHYLWPQHPIMDWLADRVLTAFGRHCAPVIQCPQLADGEHAFILMGLIPNRKGQPLLVEWQVAIGHAGNAGGWTLQPFPDFVARSALKAGTLPNRGQSIETTPLQAVLPGAVDTMKRHLITQQKSFSADMQQRLAGTLADLERLQGRQFEQLELRLAANQQAEQFKKSRREQRTQQIRKVFDEYRQWVEDTMTTEPQPFIQVLAAVTR</sequence>
<dbReference type="GO" id="GO:0004386">
    <property type="term" value="F:helicase activity"/>
    <property type="evidence" value="ECO:0007669"/>
    <property type="project" value="UniProtKB-KW"/>
</dbReference>
<dbReference type="InterPro" id="IPR049730">
    <property type="entry name" value="SNF2/RAD54-like_C"/>
</dbReference>
<dbReference type="PROSITE" id="PS51192">
    <property type="entry name" value="HELICASE_ATP_BIND_1"/>
    <property type="match status" value="1"/>
</dbReference>
<dbReference type="Proteomes" id="UP000006552">
    <property type="component" value="Chromosome"/>
</dbReference>